<sequence>MSTWPLPQRSEPPHAPAGERAALEARLDFQRATLLMKCAGLTPEQLAMRSVEPSTLSLLGLIRHMSVVESWFHFYDDKPIHQFFWDYNPDHPDGSDDVDTNHAEDDLASYLASVERSREAVAQCDLGDIMPDDDYNLRYVFLHMIEEYARHNGHADLLRERIDGTTGE</sequence>
<dbReference type="SUPFAM" id="SSF109854">
    <property type="entry name" value="DinB/YfiT-like putative metalloenzymes"/>
    <property type="match status" value="1"/>
</dbReference>
<dbReference type="RefSeq" id="WP_197003201.1">
    <property type="nucleotide sequence ID" value="NZ_BONS01000038.1"/>
</dbReference>
<keyword evidence="2" id="KW-1185">Reference proteome</keyword>
<proteinExistence type="predicted"/>
<organism evidence="1 2">
    <name type="scientific">Longispora fulva</name>
    <dbReference type="NCBI Taxonomy" id="619741"/>
    <lineage>
        <taxon>Bacteria</taxon>
        <taxon>Bacillati</taxon>
        <taxon>Actinomycetota</taxon>
        <taxon>Actinomycetes</taxon>
        <taxon>Micromonosporales</taxon>
        <taxon>Micromonosporaceae</taxon>
        <taxon>Longispora</taxon>
    </lineage>
</organism>
<evidence type="ECO:0000313" key="2">
    <source>
        <dbReference type="Proteomes" id="UP000622552"/>
    </source>
</evidence>
<name>A0A8J7KIK2_9ACTN</name>
<protein>
    <recommendedName>
        <fullName evidence="3">DinB family protein</fullName>
    </recommendedName>
</protein>
<comment type="caution">
    <text evidence="1">The sequence shown here is derived from an EMBL/GenBank/DDBJ whole genome shotgun (WGS) entry which is preliminary data.</text>
</comment>
<evidence type="ECO:0000313" key="1">
    <source>
        <dbReference type="EMBL" id="MBG6136189.1"/>
    </source>
</evidence>
<dbReference type="EMBL" id="JADOUF010000001">
    <property type="protein sequence ID" value="MBG6136189.1"/>
    <property type="molecule type" value="Genomic_DNA"/>
</dbReference>
<dbReference type="Proteomes" id="UP000622552">
    <property type="component" value="Unassembled WGS sequence"/>
</dbReference>
<evidence type="ECO:0008006" key="3">
    <source>
        <dbReference type="Google" id="ProtNLM"/>
    </source>
</evidence>
<gene>
    <name evidence="1" type="ORF">IW245_002383</name>
</gene>
<accession>A0A8J7KIK2</accession>
<dbReference type="InterPro" id="IPR007061">
    <property type="entry name" value="MST-like"/>
</dbReference>
<dbReference type="Pfam" id="PF04978">
    <property type="entry name" value="MST"/>
    <property type="match status" value="1"/>
</dbReference>
<reference evidence="1" key="1">
    <citation type="submission" date="2020-11" db="EMBL/GenBank/DDBJ databases">
        <title>Sequencing the genomes of 1000 actinobacteria strains.</title>
        <authorList>
            <person name="Klenk H.-P."/>
        </authorList>
    </citation>
    <scope>NUCLEOTIDE SEQUENCE</scope>
    <source>
        <strain evidence="1">DSM 45356</strain>
    </source>
</reference>
<dbReference type="AlphaFoldDB" id="A0A8J7KIK2"/>
<dbReference type="InterPro" id="IPR034660">
    <property type="entry name" value="DinB/YfiT-like"/>
</dbReference>
<dbReference type="Gene3D" id="1.20.120.450">
    <property type="entry name" value="dinb family like domain"/>
    <property type="match status" value="1"/>
</dbReference>